<organism evidence="1 2">
    <name type="scientific">Gossypium trilobum</name>
    <dbReference type="NCBI Taxonomy" id="34281"/>
    <lineage>
        <taxon>Eukaryota</taxon>
        <taxon>Viridiplantae</taxon>
        <taxon>Streptophyta</taxon>
        <taxon>Embryophyta</taxon>
        <taxon>Tracheophyta</taxon>
        <taxon>Spermatophyta</taxon>
        <taxon>Magnoliopsida</taxon>
        <taxon>eudicotyledons</taxon>
        <taxon>Gunneridae</taxon>
        <taxon>Pentapetalae</taxon>
        <taxon>rosids</taxon>
        <taxon>malvids</taxon>
        <taxon>Malvales</taxon>
        <taxon>Malvaceae</taxon>
        <taxon>Malvoideae</taxon>
        <taxon>Gossypium</taxon>
    </lineage>
</organism>
<comment type="caution">
    <text evidence="1">The sequence shown here is derived from an EMBL/GenBank/DDBJ whole genome shotgun (WGS) entry which is preliminary data.</text>
</comment>
<reference evidence="1 2" key="1">
    <citation type="journal article" date="2019" name="Genome Biol. Evol.">
        <title>Insights into the evolution of the New World diploid cottons (Gossypium, subgenus Houzingenia) based on genome sequencing.</title>
        <authorList>
            <person name="Grover C.E."/>
            <person name="Arick M.A. 2nd"/>
            <person name="Thrash A."/>
            <person name="Conover J.L."/>
            <person name="Sanders W.S."/>
            <person name="Peterson D.G."/>
            <person name="Frelichowski J.E."/>
            <person name="Scheffler J.A."/>
            <person name="Scheffler B.E."/>
            <person name="Wendel J.F."/>
        </authorList>
    </citation>
    <scope>NUCLEOTIDE SEQUENCE [LARGE SCALE GENOMIC DNA]</scope>
    <source>
        <strain evidence="1">8</strain>
        <tissue evidence="1">Leaf</tissue>
    </source>
</reference>
<keyword evidence="2" id="KW-1185">Reference proteome</keyword>
<dbReference type="Proteomes" id="UP000593568">
    <property type="component" value="Unassembled WGS sequence"/>
</dbReference>
<protein>
    <submittedName>
        <fullName evidence="1">Uncharacterized protein</fullName>
    </submittedName>
</protein>
<name>A0A7J9DFQ8_9ROSI</name>
<evidence type="ECO:0000313" key="1">
    <source>
        <dbReference type="EMBL" id="MBA0759567.1"/>
    </source>
</evidence>
<feature type="non-terminal residue" evidence="1">
    <location>
        <position position="36"/>
    </location>
</feature>
<gene>
    <name evidence="1" type="ORF">Gotri_022433</name>
</gene>
<dbReference type="EMBL" id="JABEZW010000002">
    <property type="protein sequence ID" value="MBA0759567.1"/>
    <property type="molecule type" value="Genomic_DNA"/>
</dbReference>
<sequence>MPKEEQQRTTERTFAKCLTKCSLFLLFIKNNETMNR</sequence>
<accession>A0A7J9DFQ8</accession>
<dbReference type="AlphaFoldDB" id="A0A7J9DFQ8"/>
<proteinExistence type="predicted"/>
<evidence type="ECO:0000313" key="2">
    <source>
        <dbReference type="Proteomes" id="UP000593568"/>
    </source>
</evidence>